<accession>A0A3M7T372</accession>
<dbReference type="AlphaFoldDB" id="A0A3M7T372"/>
<gene>
    <name evidence="1" type="ORF">BpHYR1_013172</name>
</gene>
<dbReference type="Proteomes" id="UP000276133">
    <property type="component" value="Unassembled WGS sequence"/>
</dbReference>
<evidence type="ECO:0000313" key="2">
    <source>
        <dbReference type="Proteomes" id="UP000276133"/>
    </source>
</evidence>
<reference evidence="1 2" key="1">
    <citation type="journal article" date="2018" name="Sci. Rep.">
        <title>Genomic signatures of local adaptation to the degree of environmental predictability in rotifers.</title>
        <authorList>
            <person name="Franch-Gras L."/>
            <person name="Hahn C."/>
            <person name="Garcia-Roger E.M."/>
            <person name="Carmona M.J."/>
            <person name="Serra M."/>
            <person name="Gomez A."/>
        </authorList>
    </citation>
    <scope>NUCLEOTIDE SEQUENCE [LARGE SCALE GENOMIC DNA]</scope>
    <source>
        <strain evidence="1">HYR1</strain>
    </source>
</reference>
<name>A0A3M7T372_BRAPC</name>
<proteinExistence type="predicted"/>
<comment type="caution">
    <text evidence="1">The sequence shown here is derived from an EMBL/GenBank/DDBJ whole genome shotgun (WGS) entry which is preliminary data.</text>
</comment>
<organism evidence="1 2">
    <name type="scientific">Brachionus plicatilis</name>
    <name type="common">Marine rotifer</name>
    <name type="synonym">Brachionus muelleri</name>
    <dbReference type="NCBI Taxonomy" id="10195"/>
    <lineage>
        <taxon>Eukaryota</taxon>
        <taxon>Metazoa</taxon>
        <taxon>Spiralia</taxon>
        <taxon>Gnathifera</taxon>
        <taxon>Rotifera</taxon>
        <taxon>Eurotatoria</taxon>
        <taxon>Monogononta</taxon>
        <taxon>Pseudotrocha</taxon>
        <taxon>Ploima</taxon>
        <taxon>Brachionidae</taxon>
        <taxon>Brachionus</taxon>
    </lineage>
</organism>
<keyword evidence="2" id="KW-1185">Reference proteome</keyword>
<evidence type="ECO:0000313" key="1">
    <source>
        <dbReference type="EMBL" id="RNA42476.1"/>
    </source>
</evidence>
<dbReference type="EMBL" id="REGN01000363">
    <property type="protein sequence ID" value="RNA42476.1"/>
    <property type="molecule type" value="Genomic_DNA"/>
</dbReference>
<protein>
    <submittedName>
        <fullName evidence="1">Uncharacterized protein</fullName>
    </submittedName>
</protein>
<sequence length="67" mass="8032">MICIRKKDYCLSTKEKKREYLQRENLIPFAFSKIGSNAVILKDNDCKHNAFFNKKFDSFIEFNFVVF</sequence>